<evidence type="ECO:0000256" key="1">
    <source>
        <dbReference type="SAM" id="MobiDB-lite"/>
    </source>
</evidence>
<name>A0ABS2C6W2_9PSED</name>
<dbReference type="EMBL" id="JACOPV010000058">
    <property type="protein sequence ID" value="MBM5461626.1"/>
    <property type="molecule type" value="Genomic_DNA"/>
</dbReference>
<gene>
    <name evidence="2" type="ORF">H8F21_29190</name>
</gene>
<reference evidence="2 3" key="1">
    <citation type="submission" date="2020-08" db="EMBL/GenBank/DDBJ databases">
        <title>Description of novel Pseudomonas species.</title>
        <authorList>
            <person name="Duman M."/>
            <person name="Mulet M."/>
            <person name="Altun S."/>
            <person name="Saticioglu I.B."/>
            <person name="Lalucat J."/>
            <person name="Garcia-Valdes E."/>
        </authorList>
    </citation>
    <scope>NUCLEOTIDE SEQUENCE [LARGE SCALE GENOMIC DNA]</scope>
    <source>
        <strain evidence="2 3">P66</strain>
    </source>
</reference>
<feature type="non-terminal residue" evidence="2">
    <location>
        <position position="149"/>
    </location>
</feature>
<feature type="compositionally biased region" description="Basic residues" evidence="1">
    <location>
        <begin position="7"/>
        <end position="22"/>
    </location>
</feature>
<dbReference type="Proteomes" id="UP000745663">
    <property type="component" value="Unassembled WGS sequence"/>
</dbReference>
<protein>
    <submittedName>
        <fullName evidence="2">Uncharacterized protein</fullName>
    </submittedName>
</protein>
<dbReference type="RefSeq" id="WP_203585835.1">
    <property type="nucleotide sequence ID" value="NZ_JACOPV010000058.1"/>
</dbReference>
<organism evidence="2 3">
    <name type="scientific">Pseudomonas arcuscaelestis</name>
    <dbReference type="NCBI Taxonomy" id="2710591"/>
    <lineage>
        <taxon>Bacteria</taxon>
        <taxon>Pseudomonadati</taxon>
        <taxon>Pseudomonadota</taxon>
        <taxon>Gammaproteobacteria</taxon>
        <taxon>Pseudomonadales</taxon>
        <taxon>Pseudomonadaceae</taxon>
        <taxon>Pseudomonas</taxon>
    </lineage>
</organism>
<keyword evidence="3" id="KW-1185">Reference proteome</keyword>
<evidence type="ECO:0000313" key="3">
    <source>
        <dbReference type="Proteomes" id="UP000745663"/>
    </source>
</evidence>
<proteinExistence type="predicted"/>
<evidence type="ECO:0000313" key="2">
    <source>
        <dbReference type="EMBL" id="MBM5461626.1"/>
    </source>
</evidence>
<comment type="caution">
    <text evidence="2">The sequence shown here is derived from an EMBL/GenBank/DDBJ whole genome shotgun (WGS) entry which is preliminary data.</text>
</comment>
<feature type="region of interest" description="Disordered" evidence="1">
    <location>
        <begin position="1"/>
        <end position="31"/>
    </location>
</feature>
<sequence length="149" mass="16192">MASPNKQQKRAQRAKTKAKQNRTQRAVATKPDAFAGDDSRIDLESVDLIDLFIEMRAAGETSQQALCAVFLAHPLLALVLEQEGEEEATDFIFAVLIEYHQWATDTDDEASALAWIESPQFQADYVAASQALASAEDCYKSSVGGGVAP</sequence>
<accession>A0ABS2C6W2</accession>